<dbReference type="InterPro" id="IPR029063">
    <property type="entry name" value="SAM-dependent_MTases_sf"/>
</dbReference>
<dbReference type="Gene3D" id="3.40.50.150">
    <property type="entry name" value="Vaccinia Virus protein VP39"/>
    <property type="match status" value="1"/>
</dbReference>
<comment type="caution">
    <text evidence="2">The sequence shown here is derived from an EMBL/GenBank/DDBJ whole genome shotgun (WGS) entry which is preliminary data.</text>
</comment>
<evidence type="ECO:0008006" key="4">
    <source>
        <dbReference type="Google" id="ProtNLM"/>
    </source>
</evidence>
<keyword evidence="3" id="KW-1185">Reference proteome</keyword>
<sequence>MAATPAAIAVAMAAAATAAAAAAATAAATLPGATSTSAVNVMTGGQRRRARATPWARACLLALAAAPTGVMSGTLDDLSPAWLSQCTGVYFDIGTNVGVQIRKLYEPHLYPGAPVLSLFDETFGKRRDGVCAIGIEPNPDHAPRLEALEKGYAARVWNVVVLTSAAASNAHGALEFTHEGANPVRGDGTRDKELSNRASAFGSRVPGGSSYTVQGIDLPHLVKTVTHRVRRHHADGGGSSADADAPKFAMKMDIEGGEEIVIPALVVSGALCELDVAFIEFHGFFGAVPTPTNINFEDQLPKLISSYPHCRVRIVAMDDETYNDDEQPLPRMGAGLLRA</sequence>
<keyword evidence="1" id="KW-0732">Signal</keyword>
<accession>A0A835YVA0</accession>
<dbReference type="Proteomes" id="UP000664859">
    <property type="component" value="Unassembled WGS sequence"/>
</dbReference>
<dbReference type="EMBL" id="JAFCMP010000412">
    <property type="protein sequence ID" value="KAG5180170.1"/>
    <property type="molecule type" value="Genomic_DNA"/>
</dbReference>
<organism evidence="2 3">
    <name type="scientific">Tribonema minus</name>
    <dbReference type="NCBI Taxonomy" id="303371"/>
    <lineage>
        <taxon>Eukaryota</taxon>
        <taxon>Sar</taxon>
        <taxon>Stramenopiles</taxon>
        <taxon>Ochrophyta</taxon>
        <taxon>PX clade</taxon>
        <taxon>Xanthophyceae</taxon>
        <taxon>Tribonematales</taxon>
        <taxon>Tribonemataceae</taxon>
        <taxon>Tribonema</taxon>
    </lineage>
</organism>
<name>A0A835YVA0_9STRA</name>
<dbReference type="OrthoDB" id="10006218at2759"/>
<feature type="signal peptide" evidence="1">
    <location>
        <begin position="1"/>
        <end position="22"/>
    </location>
</feature>
<feature type="chain" id="PRO_5032506794" description="Methyltransferase FkbM domain-containing protein" evidence="1">
    <location>
        <begin position="23"/>
        <end position="339"/>
    </location>
</feature>
<protein>
    <recommendedName>
        <fullName evidence="4">Methyltransferase FkbM domain-containing protein</fullName>
    </recommendedName>
</protein>
<proteinExistence type="predicted"/>
<gene>
    <name evidence="2" type="ORF">JKP88DRAFT_324936</name>
</gene>
<evidence type="ECO:0000313" key="2">
    <source>
        <dbReference type="EMBL" id="KAG5180170.1"/>
    </source>
</evidence>
<reference evidence="2" key="1">
    <citation type="submission" date="2021-02" db="EMBL/GenBank/DDBJ databases">
        <title>First Annotated Genome of the Yellow-green Alga Tribonema minus.</title>
        <authorList>
            <person name="Mahan K.M."/>
        </authorList>
    </citation>
    <scope>NUCLEOTIDE SEQUENCE</scope>
    <source>
        <strain evidence="2">UTEX B ZZ1240</strain>
    </source>
</reference>
<evidence type="ECO:0000313" key="3">
    <source>
        <dbReference type="Proteomes" id="UP000664859"/>
    </source>
</evidence>
<evidence type="ECO:0000256" key="1">
    <source>
        <dbReference type="SAM" id="SignalP"/>
    </source>
</evidence>
<dbReference type="AlphaFoldDB" id="A0A835YVA0"/>